<feature type="binding site" evidence="5">
    <location>
        <position position="202"/>
    </location>
    <ligand>
        <name>Zn(2+)</name>
        <dbReference type="ChEBI" id="CHEBI:29105"/>
        <label>1</label>
    </ligand>
</feature>
<evidence type="ECO:0000256" key="3">
    <source>
        <dbReference type="PIRNR" id="PIRNR001123"/>
    </source>
</evidence>
<gene>
    <name evidence="6" type="ORF">SAMN04488109_5704</name>
</gene>
<dbReference type="InterPro" id="IPR051464">
    <property type="entry name" value="Peptidase_M42_aminopept"/>
</dbReference>
<name>A0A1M5WHF7_9BACT</name>
<feature type="binding site" evidence="5">
    <location>
        <position position="176"/>
    </location>
    <ligand>
        <name>Zn(2+)</name>
        <dbReference type="ChEBI" id="CHEBI:29105"/>
        <label>2</label>
    </ligand>
</feature>
<evidence type="ECO:0000313" key="6">
    <source>
        <dbReference type="EMBL" id="SHH86942.1"/>
    </source>
</evidence>
<sequence>MPMKLLKQLCEIHAPSGNEVAMTKFLLSYIAKEKKKWKVKPEVFSGDEFQDCILLKFGKPRTAIFAHIDSIGFTVRYFNQLLPIGSPDAEMGTRLVGEDSLGPIECELEFDKDHHAFYKFGRQIDRGTDLTYKINFRDTKDFIQSPYLDNRLGVYNALKVAETLKDGVIVFSCWEEHGGGSVPYLAKFMYENWNVRQALVSDITWVSDGVEHGKGVAISMRDRNLPRRSFVDRIIAIAKKRKIDHQLEVEGMGSSDGRELQTSAYPIDWCFVGAPEKDAHSPHEKVHKHDIDTMIKLYTVLMKDL</sequence>
<dbReference type="InterPro" id="IPR008007">
    <property type="entry name" value="Peptidase_M42"/>
</dbReference>
<evidence type="ECO:0000313" key="7">
    <source>
        <dbReference type="Proteomes" id="UP000184212"/>
    </source>
</evidence>
<evidence type="ECO:0000256" key="2">
    <source>
        <dbReference type="ARBA" id="ARBA00022801"/>
    </source>
</evidence>
<proteinExistence type="inferred from homology"/>
<dbReference type="Proteomes" id="UP000184212">
    <property type="component" value="Unassembled WGS sequence"/>
</dbReference>
<comment type="similarity">
    <text evidence="3">Belongs to the peptidase M42 family.</text>
</comment>
<evidence type="ECO:0000256" key="4">
    <source>
        <dbReference type="PIRSR" id="PIRSR001123-1"/>
    </source>
</evidence>
<keyword evidence="6" id="KW-0645">Protease</keyword>
<dbReference type="AlphaFoldDB" id="A0A1M5WHF7"/>
<dbReference type="PANTHER" id="PTHR32481">
    <property type="entry name" value="AMINOPEPTIDASE"/>
    <property type="match status" value="1"/>
</dbReference>
<keyword evidence="6" id="KW-0031">Aminopeptidase</keyword>
<dbReference type="Pfam" id="PF05343">
    <property type="entry name" value="Peptidase_M42"/>
    <property type="match status" value="1"/>
</dbReference>
<comment type="cofactor">
    <cofactor evidence="5">
        <name>a divalent metal cation</name>
        <dbReference type="ChEBI" id="CHEBI:60240"/>
    </cofactor>
    <text evidence="5">Binds 2 divalent metal cations per subunit.</text>
</comment>
<feature type="binding site" evidence="5">
    <location>
        <position position="149"/>
    </location>
    <ligand>
        <name>Zn(2+)</name>
        <dbReference type="ChEBI" id="CHEBI:29105"/>
        <label>2</label>
    </ligand>
</feature>
<organism evidence="6 7">
    <name type="scientific">Chryseolinea serpens</name>
    <dbReference type="NCBI Taxonomy" id="947013"/>
    <lineage>
        <taxon>Bacteria</taxon>
        <taxon>Pseudomonadati</taxon>
        <taxon>Bacteroidota</taxon>
        <taxon>Cytophagia</taxon>
        <taxon>Cytophagales</taxon>
        <taxon>Fulvivirgaceae</taxon>
        <taxon>Chryseolinea</taxon>
    </lineage>
</organism>
<feature type="binding site" evidence="5">
    <location>
        <position position="149"/>
    </location>
    <ligand>
        <name>Zn(2+)</name>
        <dbReference type="ChEBI" id="CHEBI:29105"/>
        <label>1</label>
    </ligand>
</feature>
<dbReference type="GO" id="GO:0004177">
    <property type="term" value="F:aminopeptidase activity"/>
    <property type="evidence" value="ECO:0007669"/>
    <property type="project" value="UniProtKB-UniRule"/>
</dbReference>
<dbReference type="Gene3D" id="3.40.630.10">
    <property type="entry name" value="Zn peptidases"/>
    <property type="match status" value="2"/>
</dbReference>
<dbReference type="PANTHER" id="PTHR32481:SF7">
    <property type="entry name" value="AMINOPEPTIDASE YHFE-RELATED"/>
    <property type="match status" value="1"/>
</dbReference>
<keyword evidence="7" id="KW-1185">Reference proteome</keyword>
<feature type="active site" description="Proton acceptor" evidence="4">
    <location>
        <position position="175"/>
    </location>
</feature>
<keyword evidence="1 5" id="KW-0479">Metal-binding</keyword>
<dbReference type="PIRSF" id="PIRSF001123">
    <property type="entry name" value="PepA_GA"/>
    <property type="match status" value="1"/>
</dbReference>
<dbReference type="EMBL" id="FQWQ01000005">
    <property type="protein sequence ID" value="SHH86942.1"/>
    <property type="molecule type" value="Genomic_DNA"/>
</dbReference>
<dbReference type="GO" id="GO:0046872">
    <property type="term" value="F:metal ion binding"/>
    <property type="evidence" value="ECO:0007669"/>
    <property type="project" value="UniProtKB-UniRule"/>
</dbReference>
<feature type="binding site" evidence="5">
    <location>
        <position position="280"/>
    </location>
    <ligand>
        <name>Zn(2+)</name>
        <dbReference type="ChEBI" id="CHEBI:29105"/>
        <label>2</label>
    </ligand>
</feature>
<keyword evidence="2" id="KW-0378">Hydrolase</keyword>
<reference evidence="6 7" key="1">
    <citation type="submission" date="2016-11" db="EMBL/GenBank/DDBJ databases">
        <authorList>
            <person name="Jaros S."/>
            <person name="Januszkiewicz K."/>
            <person name="Wedrychowicz H."/>
        </authorList>
    </citation>
    <scope>NUCLEOTIDE SEQUENCE [LARGE SCALE GENOMIC DNA]</scope>
    <source>
        <strain evidence="6 7">DSM 24574</strain>
    </source>
</reference>
<accession>A0A1M5WHF7</accession>
<evidence type="ECO:0000256" key="5">
    <source>
        <dbReference type="PIRSR" id="PIRSR001123-2"/>
    </source>
</evidence>
<protein>
    <submittedName>
        <fullName evidence="6">Putative aminopeptidase FrvX</fullName>
    </submittedName>
</protein>
<evidence type="ECO:0000256" key="1">
    <source>
        <dbReference type="ARBA" id="ARBA00022723"/>
    </source>
</evidence>
<dbReference type="STRING" id="947013.SAMN04488109_5704"/>
<feature type="binding site" evidence="5">
    <location>
        <position position="67"/>
    </location>
    <ligand>
        <name>Zn(2+)</name>
        <dbReference type="ChEBI" id="CHEBI:29105"/>
        <label>1</label>
    </ligand>
</feature>
<dbReference type="SUPFAM" id="SSF53187">
    <property type="entry name" value="Zn-dependent exopeptidases"/>
    <property type="match status" value="1"/>
</dbReference>